<evidence type="ECO:0000256" key="4">
    <source>
        <dbReference type="ARBA" id="ARBA00023015"/>
    </source>
</evidence>
<dbReference type="GO" id="GO:0003712">
    <property type="term" value="F:transcription coregulator activity"/>
    <property type="evidence" value="ECO:0007669"/>
    <property type="project" value="TreeGrafter"/>
</dbReference>
<evidence type="ECO:0000256" key="6">
    <source>
        <dbReference type="ARBA" id="ARBA00023163"/>
    </source>
</evidence>
<dbReference type="EMBL" id="JWIN03000017">
    <property type="protein sequence ID" value="KAB1264485.1"/>
    <property type="molecule type" value="Genomic_DNA"/>
</dbReference>
<keyword evidence="7" id="KW-0539">Nucleus</keyword>
<dbReference type="PANTHER" id="PTHR12898:SF1">
    <property type="entry name" value="MEDIATOR OF RNA POLYMERASE II TRANSCRIPTION SUBUNIT 24"/>
    <property type="match status" value="1"/>
</dbReference>
<gene>
    <name evidence="9" type="ORF">Cadr_000020010</name>
</gene>
<dbReference type="Proteomes" id="UP000299084">
    <property type="component" value="Unassembled WGS sequence"/>
</dbReference>
<dbReference type="GO" id="GO:0016592">
    <property type="term" value="C:mediator complex"/>
    <property type="evidence" value="ECO:0007669"/>
    <property type="project" value="InterPro"/>
</dbReference>
<keyword evidence="4" id="KW-0805">Transcription regulation</keyword>
<evidence type="ECO:0000313" key="10">
    <source>
        <dbReference type="Proteomes" id="UP000299084"/>
    </source>
</evidence>
<keyword evidence="6" id="KW-0804">Transcription</keyword>
<keyword evidence="10" id="KW-1185">Reference proteome</keyword>
<proteinExistence type="inferred from homology"/>
<evidence type="ECO:0000256" key="5">
    <source>
        <dbReference type="ARBA" id="ARBA00023159"/>
    </source>
</evidence>
<evidence type="ECO:0000256" key="2">
    <source>
        <dbReference type="ARBA" id="ARBA00007864"/>
    </source>
</evidence>
<evidence type="ECO:0000256" key="1">
    <source>
        <dbReference type="ARBA" id="ARBA00004123"/>
    </source>
</evidence>
<evidence type="ECO:0000256" key="3">
    <source>
        <dbReference type="ARBA" id="ARBA00019693"/>
    </source>
</evidence>
<protein>
    <recommendedName>
        <fullName evidence="3">Mediator of RNA polymerase II transcription subunit 24</fullName>
    </recommendedName>
    <alternativeName>
        <fullName evidence="8">Mediator complex subunit 24</fullName>
    </alternativeName>
</protein>
<evidence type="ECO:0000256" key="8">
    <source>
        <dbReference type="ARBA" id="ARBA00031960"/>
    </source>
</evidence>
<reference evidence="9 10" key="1">
    <citation type="journal article" date="2019" name="Mol. Ecol. Resour.">
        <title>Improving Illumina assemblies with Hi-C and long reads: an example with the North African dromedary.</title>
        <authorList>
            <person name="Elbers J.P."/>
            <person name="Rogers M.F."/>
            <person name="Perelman P.L."/>
            <person name="Proskuryakova A.A."/>
            <person name="Serdyukova N.A."/>
            <person name="Johnson W.E."/>
            <person name="Horin P."/>
            <person name="Corander J."/>
            <person name="Murphy D."/>
            <person name="Burger P.A."/>
        </authorList>
    </citation>
    <scope>NUCLEOTIDE SEQUENCE [LARGE SCALE GENOMIC DNA]</scope>
    <source>
        <strain evidence="9">Drom800</strain>
        <tissue evidence="9">Blood</tissue>
    </source>
</reference>
<organism evidence="9 10">
    <name type="scientific">Camelus dromedarius</name>
    <name type="common">Dromedary</name>
    <name type="synonym">Arabian camel</name>
    <dbReference type="NCBI Taxonomy" id="9838"/>
    <lineage>
        <taxon>Eukaryota</taxon>
        <taxon>Metazoa</taxon>
        <taxon>Chordata</taxon>
        <taxon>Craniata</taxon>
        <taxon>Vertebrata</taxon>
        <taxon>Euteleostomi</taxon>
        <taxon>Mammalia</taxon>
        <taxon>Eutheria</taxon>
        <taxon>Laurasiatheria</taxon>
        <taxon>Artiodactyla</taxon>
        <taxon>Tylopoda</taxon>
        <taxon>Camelidae</taxon>
        <taxon>Camelus</taxon>
    </lineage>
</organism>
<dbReference type="PANTHER" id="PTHR12898">
    <property type="entry name" value="MEDIATOR OF RNA POLYMERASE II TRANSCRIPTION SUBUNIT 24"/>
    <property type="match status" value="1"/>
</dbReference>
<dbReference type="Pfam" id="PF11277">
    <property type="entry name" value="Med24_N"/>
    <property type="match status" value="1"/>
</dbReference>
<evidence type="ECO:0000313" key="9">
    <source>
        <dbReference type="EMBL" id="KAB1264485.1"/>
    </source>
</evidence>
<comment type="similarity">
    <text evidence="2">Belongs to the Mediator complex subunit 24 family.</text>
</comment>
<sequence>MAAGQNNGRSHSESPERLLGVLGHMLSVKSLDLLLAVAAATGKLKSFTQKFINLKDFTQTYGSEVILSESSTGIEVFFFEMWMQTCMPEEGKILKTDHPCFWPDSTVESLVALLSNSSDVKLVQMKWHKACLSISVAILEILNAWENGVLAFDLAVCAMAWLVVHVWMLGLDEHEKSLQMIRQLAGPLYSKNTLQFYNERVVIMSSILEHMCADALQQTATQIKFPSTGMDTMPYWNLLPPKRHIKKVLMDIFAKVLESGWVDSHSIHISYTLLHMGGIYWFCNSRIRELLKQMQKENPLRVVELLYSIFCLDT</sequence>
<evidence type="ECO:0000256" key="7">
    <source>
        <dbReference type="ARBA" id="ARBA00023242"/>
    </source>
</evidence>
<keyword evidence="5" id="KW-0010">Activator</keyword>
<comment type="caution">
    <text evidence="9">The sequence shown here is derived from an EMBL/GenBank/DDBJ whole genome shotgun (WGS) entry which is preliminary data.</text>
</comment>
<dbReference type="AlphaFoldDB" id="A0A5N4D044"/>
<accession>A0A5N4D044</accession>
<dbReference type="InterPro" id="IPR021429">
    <property type="entry name" value="Mediator_Med24"/>
</dbReference>
<comment type="subcellular location">
    <subcellularLocation>
        <location evidence="1">Nucleus</location>
    </subcellularLocation>
</comment>
<name>A0A5N4D044_CAMDR</name>
<dbReference type="GO" id="GO:0060261">
    <property type="term" value="P:positive regulation of transcription initiation by RNA polymerase II"/>
    <property type="evidence" value="ECO:0007669"/>
    <property type="project" value="TreeGrafter"/>
</dbReference>